<dbReference type="GO" id="GO:1990904">
    <property type="term" value="C:ribonucleoprotein complex"/>
    <property type="evidence" value="ECO:0007669"/>
    <property type="project" value="UniProtKB-KW"/>
</dbReference>
<dbReference type="GO" id="GO:0005840">
    <property type="term" value="C:ribosome"/>
    <property type="evidence" value="ECO:0007669"/>
    <property type="project" value="UniProtKB-KW"/>
</dbReference>
<dbReference type="Pfam" id="PF01250">
    <property type="entry name" value="Ribosomal_S6"/>
    <property type="match status" value="1"/>
</dbReference>
<organism evidence="5 6">
    <name type="scientific">Pelolinea submarina</name>
    <dbReference type="NCBI Taxonomy" id="913107"/>
    <lineage>
        <taxon>Bacteria</taxon>
        <taxon>Bacillati</taxon>
        <taxon>Chloroflexota</taxon>
        <taxon>Anaerolineae</taxon>
        <taxon>Anaerolineales</taxon>
        <taxon>Anaerolineaceae</taxon>
        <taxon>Pelolinea</taxon>
    </lineage>
</organism>
<dbReference type="InterPro" id="IPR020814">
    <property type="entry name" value="Ribosomal_S6_plastid/chlpt"/>
</dbReference>
<reference evidence="5 6" key="1">
    <citation type="submission" date="2018-08" db="EMBL/GenBank/DDBJ databases">
        <title>Genomic Encyclopedia of Type Strains, Phase IV (KMG-IV): sequencing the most valuable type-strain genomes for metagenomic binning, comparative biology and taxonomic classification.</title>
        <authorList>
            <person name="Goeker M."/>
        </authorList>
    </citation>
    <scope>NUCLEOTIDE SEQUENCE [LARGE SCALE GENOMIC DNA]</scope>
    <source>
        <strain evidence="5 6">DSM 23923</strain>
    </source>
</reference>
<dbReference type="AlphaFoldDB" id="A0A347ZSX7"/>
<dbReference type="GO" id="GO:0070181">
    <property type="term" value="F:small ribosomal subunit rRNA binding"/>
    <property type="evidence" value="ECO:0007669"/>
    <property type="project" value="TreeGrafter"/>
</dbReference>
<dbReference type="InterPro" id="IPR000529">
    <property type="entry name" value="Ribosomal_bS6"/>
</dbReference>
<dbReference type="GO" id="GO:0003735">
    <property type="term" value="F:structural constituent of ribosome"/>
    <property type="evidence" value="ECO:0007669"/>
    <property type="project" value="InterPro"/>
</dbReference>
<sequence length="93" mass="10822">MNNYELMVIVHPDLDEEASSQALEKIKDWIVKSGGSIEKIDNWGKRRLAYEIQKQNEGVYFLHYISMPSEAVADLEKNLRILEPVMRFLIIAK</sequence>
<dbReference type="PANTHER" id="PTHR21011:SF1">
    <property type="entry name" value="SMALL RIBOSOMAL SUBUNIT PROTEIN BS6M"/>
    <property type="match status" value="1"/>
</dbReference>
<keyword evidence="4" id="KW-0694">RNA-binding</keyword>
<dbReference type="InterPro" id="IPR014717">
    <property type="entry name" value="Transl_elong_EF1B/ribsomal_bS6"/>
</dbReference>
<dbReference type="CDD" id="cd00473">
    <property type="entry name" value="bS6"/>
    <property type="match status" value="1"/>
</dbReference>
<evidence type="ECO:0000256" key="2">
    <source>
        <dbReference type="ARBA" id="ARBA00035104"/>
    </source>
</evidence>
<evidence type="ECO:0000313" key="6">
    <source>
        <dbReference type="Proteomes" id="UP000256388"/>
    </source>
</evidence>
<dbReference type="NCBIfam" id="TIGR00166">
    <property type="entry name" value="S6"/>
    <property type="match status" value="1"/>
</dbReference>
<comment type="function">
    <text evidence="2 4">Binds together with bS18 to 16S ribosomal RNA.</text>
</comment>
<gene>
    <name evidence="4" type="primary">rpsF</name>
    <name evidence="5" type="ORF">DFR64_0888</name>
</gene>
<name>A0A347ZSX7_9CHLR</name>
<keyword evidence="6" id="KW-1185">Reference proteome</keyword>
<accession>A0A347ZSX7</accession>
<evidence type="ECO:0000256" key="3">
    <source>
        <dbReference type="ARBA" id="ARBA00035294"/>
    </source>
</evidence>
<dbReference type="PANTHER" id="PTHR21011">
    <property type="entry name" value="MITOCHONDRIAL 28S RIBOSOMAL PROTEIN S6"/>
    <property type="match status" value="1"/>
</dbReference>
<comment type="caution">
    <text evidence="5">The sequence shown here is derived from an EMBL/GenBank/DDBJ whole genome shotgun (WGS) entry which is preliminary data.</text>
</comment>
<dbReference type="EMBL" id="QUMS01000001">
    <property type="protein sequence ID" value="REG11016.1"/>
    <property type="molecule type" value="Genomic_DNA"/>
</dbReference>
<dbReference type="Gene3D" id="3.30.70.60">
    <property type="match status" value="1"/>
</dbReference>
<dbReference type="SUPFAM" id="SSF54995">
    <property type="entry name" value="Ribosomal protein S6"/>
    <property type="match status" value="1"/>
</dbReference>
<dbReference type="HAMAP" id="MF_00360">
    <property type="entry name" value="Ribosomal_bS6"/>
    <property type="match status" value="1"/>
</dbReference>
<dbReference type="GO" id="GO:0006412">
    <property type="term" value="P:translation"/>
    <property type="evidence" value="ECO:0007669"/>
    <property type="project" value="UniProtKB-UniRule"/>
</dbReference>
<evidence type="ECO:0000256" key="1">
    <source>
        <dbReference type="ARBA" id="ARBA00009512"/>
    </source>
</evidence>
<evidence type="ECO:0000313" key="5">
    <source>
        <dbReference type="EMBL" id="REG11016.1"/>
    </source>
</evidence>
<evidence type="ECO:0000256" key="4">
    <source>
        <dbReference type="HAMAP-Rule" id="MF_00360"/>
    </source>
</evidence>
<keyword evidence="4 5" id="KW-0689">Ribosomal protein</keyword>
<comment type="similarity">
    <text evidence="1 4">Belongs to the bacterial ribosomal protein bS6 family.</text>
</comment>
<dbReference type="InterPro" id="IPR035980">
    <property type="entry name" value="Ribosomal_bS6_sf"/>
</dbReference>
<dbReference type="RefSeq" id="WP_116224165.1">
    <property type="nucleotide sequence ID" value="NZ_AP018437.1"/>
</dbReference>
<dbReference type="GO" id="GO:0005737">
    <property type="term" value="C:cytoplasm"/>
    <property type="evidence" value="ECO:0007669"/>
    <property type="project" value="UniProtKB-ARBA"/>
</dbReference>
<keyword evidence="4" id="KW-0699">rRNA-binding</keyword>
<protein>
    <recommendedName>
        <fullName evidence="3 4">Small ribosomal subunit protein bS6</fullName>
    </recommendedName>
</protein>
<dbReference type="Proteomes" id="UP000256388">
    <property type="component" value="Unassembled WGS sequence"/>
</dbReference>
<keyword evidence="4" id="KW-0687">Ribonucleoprotein</keyword>
<dbReference type="OrthoDB" id="9812702at2"/>
<proteinExistence type="inferred from homology"/>